<comment type="caution">
    <text evidence="3">The sequence shown here is derived from an EMBL/GenBank/DDBJ whole genome shotgun (WGS) entry which is preliminary data.</text>
</comment>
<dbReference type="InterPro" id="IPR050330">
    <property type="entry name" value="Bact_OuterMem_StrucFunc"/>
</dbReference>
<evidence type="ECO:0000313" key="3">
    <source>
        <dbReference type="EMBL" id="OLP04517.1"/>
    </source>
</evidence>
<dbReference type="AlphaFoldDB" id="A0A1Q8Y998"/>
<evidence type="ECO:0000259" key="2">
    <source>
        <dbReference type="PROSITE" id="PS51123"/>
    </source>
</evidence>
<protein>
    <submittedName>
        <fullName evidence="3">OmpA family protein</fullName>
    </submittedName>
</protein>
<dbReference type="PANTHER" id="PTHR30329">
    <property type="entry name" value="STATOR ELEMENT OF FLAGELLAR MOTOR COMPLEX"/>
    <property type="match status" value="1"/>
</dbReference>
<sequence>MLCWHGKLHASIVLKNTCYNVCNMTILYKHSLIAVAISVAGLAGGCSSVSLVQPVVPAPVLASRVVPNGIESAQRALPTLIGNSTQPAHYDHVYIDSKDAAARSLKTITLDDAIAHDVLASNPLPVVRQEIDPDKLKWLTFNKADRRPTSLEGVGGYGVGDGNYVEVNFDTDKTEILNKDKVLPLIKKASRVTGFFYVVGYADETGIEAKNKTLSQNRAISVKDLLTAANIHESRIHDSGAGVSRTYPDLASNRRTSISFKVDGDQ</sequence>
<reference evidence="3 4" key="1">
    <citation type="submission" date="2017-01" db="EMBL/GenBank/DDBJ databases">
        <title>Genome sequence of Rhodoferax antarcticus ANT.BR, a psychrophilic purple nonsulfur bacterium from an Antarctic microbial mat.</title>
        <authorList>
            <person name="Baker J."/>
            <person name="Riester C."/>
            <person name="Skinner B."/>
            <person name="Newell A."/>
            <person name="Swingley W."/>
            <person name="Madigan M."/>
            <person name="Jung D."/>
            <person name="Asao M."/>
            <person name="Chen M."/>
            <person name="Loughlin P."/>
            <person name="Pan H."/>
            <person name="Lin S."/>
            <person name="Li N."/>
            <person name="Shaw J."/>
            <person name="Prado M."/>
            <person name="Sherman C."/>
            <person name="Li X."/>
            <person name="Tang J."/>
            <person name="Blankenship R."/>
            <person name="Zhao T."/>
            <person name="Touchman J."/>
            <person name="Sattley M."/>
        </authorList>
    </citation>
    <scope>NUCLEOTIDE SEQUENCE [LARGE SCALE GENOMIC DNA]</scope>
    <source>
        <strain evidence="3 4">ANT.BR</strain>
    </source>
</reference>
<dbReference type="Proteomes" id="UP000185911">
    <property type="component" value="Unassembled WGS sequence"/>
</dbReference>
<dbReference type="Pfam" id="PF00691">
    <property type="entry name" value="OmpA"/>
    <property type="match status" value="1"/>
</dbReference>
<dbReference type="EMBL" id="MSYM01000020">
    <property type="protein sequence ID" value="OLP04517.1"/>
    <property type="molecule type" value="Genomic_DNA"/>
</dbReference>
<dbReference type="GO" id="GO:0016020">
    <property type="term" value="C:membrane"/>
    <property type="evidence" value="ECO:0007669"/>
    <property type="project" value="UniProtKB-UniRule"/>
</dbReference>
<dbReference type="SUPFAM" id="SSF103088">
    <property type="entry name" value="OmpA-like"/>
    <property type="match status" value="1"/>
</dbReference>
<proteinExistence type="predicted"/>
<dbReference type="InterPro" id="IPR006665">
    <property type="entry name" value="OmpA-like"/>
</dbReference>
<keyword evidence="4" id="KW-1185">Reference proteome</keyword>
<evidence type="ECO:0000256" key="1">
    <source>
        <dbReference type="PROSITE-ProRule" id="PRU00473"/>
    </source>
</evidence>
<dbReference type="PANTHER" id="PTHR30329:SF21">
    <property type="entry name" value="LIPOPROTEIN YIAD-RELATED"/>
    <property type="match status" value="1"/>
</dbReference>
<evidence type="ECO:0000313" key="4">
    <source>
        <dbReference type="Proteomes" id="UP000185911"/>
    </source>
</evidence>
<accession>A0A1Q8Y998</accession>
<feature type="domain" description="OmpA-like" evidence="2">
    <location>
        <begin position="156"/>
        <end position="264"/>
    </location>
</feature>
<dbReference type="CDD" id="cd07185">
    <property type="entry name" value="OmpA_C-like"/>
    <property type="match status" value="1"/>
</dbReference>
<keyword evidence="1" id="KW-0472">Membrane</keyword>
<gene>
    <name evidence="3" type="ORF">BLL52_4213</name>
</gene>
<name>A0A1Q8Y998_9BURK</name>
<organism evidence="3 4">
    <name type="scientific">Rhodoferax antarcticus ANT.BR</name>
    <dbReference type="NCBI Taxonomy" id="1111071"/>
    <lineage>
        <taxon>Bacteria</taxon>
        <taxon>Pseudomonadati</taxon>
        <taxon>Pseudomonadota</taxon>
        <taxon>Betaproteobacteria</taxon>
        <taxon>Burkholderiales</taxon>
        <taxon>Comamonadaceae</taxon>
        <taxon>Rhodoferax</taxon>
    </lineage>
</organism>
<dbReference type="PROSITE" id="PS51123">
    <property type="entry name" value="OMPA_2"/>
    <property type="match status" value="1"/>
</dbReference>
<dbReference type="InterPro" id="IPR036737">
    <property type="entry name" value="OmpA-like_sf"/>
</dbReference>
<dbReference type="Gene3D" id="3.30.1330.60">
    <property type="entry name" value="OmpA-like domain"/>
    <property type="match status" value="1"/>
</dbReference>